<dbReference type="GO" id="GO:0005509">
    <property type="term" value="F:calcium ion binding"/>
    <property type="evidence" value="ECO:0007669"/>
    <property type="project" value="InterPro"/>
</dbReference>
<dbReference type="EMBL" id="RHFK02000007">
    <property type="protein sequence ID" value="TWW73089.1"/>
    <property type="molecule type" value="Genomic_DNA"/>
</dbReference>
<dbReference type="PANTHER" id="PTHR11716">
    <property type="entry name" value="PHOSPHOLIPASE A2 FAMILY MEMBER"/>
    <property type="match status" value="1"/>
</dbReference>
<dbReference type="EC" id="3.1.1.4" evidence="8"/>
<dbReference type="AlphaFoldDB" id="A0A5C6P2E1"/>
<evidence type="ECO:0000256" key="1">
    <source>
        <dbReference type="ARBA" id="ARBA00004613"/>
    </source>
</evidence>
<dbReference type="GO" id="GO:0005576">
    <property type="term" value="C:extracellular region"/>
    <property type="evidence" value="ECO:0007669"/>
    <property type="project" value="UniProtKB-SubCell"/>
</dbReference>
<reference evidence="11 12" key="1">
    <citation type="submission" date="2019-04" db="EMBL/GenBank/DDBJ databases">
        <title>Chromosome genome assembly for Takifugu flavidus.</title>
        <authorList>
            <person name="Xiao S."/>
        </authorList>
    </citation>
    <scope>NUCLEOTIDE SEQUENCE [LARGE SCALE GENOMIC DNA]</scope>
    <source>
        <strain evidence="11">HTHZ2018</strain>
        <tissue evidence="11">Muscle</tissue>
    </source>
</reference>
<dbReference type="Pfam" id="PF00068">
    <property type="entry name" value="Phospholip_A2_1"/>
    <property type="match status" value="1"/>
</dbReference>
<dbReference type="InterPro" id="IPR016090">
    <property type="entry name" value="PLA2-like_dom"/>
</dbReference>
<dbReference type="Proteomes" id="UP000324091">
    <property type="component" value="Chromosome 15"/>
</dbReference>
<evidence type="ECO:0000256" key="2">
    <source>
        <dbReference type="ARBA" id="ARBA00022525"/>
    </source>
</evidence>
<evidence type="ECO:0000256" key="8">
    <source>
        <dbReference type="RuleBase" id="RU361236"/>
    </source>
</evidence>
<feature type="binding site" evidence="5">
    <location>
        <position position="208"/>
    </location>
    <ligand>
        <name>Ca(2+)</name>
        <dbReference type="ChEBI" id="CHEBI:29108"/>
    </ligand>
</feature>
<feature type="disulfide bond" evidence="6">
    <location>
        <begin position="255"/>
        <end position="266"/>
    </location>
</feature>
<dbReference type="PROSITE" id="PS00118">
    <property type="entry name" value="PA2_HIS"/>
    <property type="match status" value="1"/>
</dbReference>
<comment type="caution">
    <text evidence="11">The sequence shown here is derived from an EMBL/GenBank/DDBJ whole genome shotgun (WGS) entry which is preliminary data.</text>
</comment>
<dbReference type="Gene3D" id="1.20.90.10">
    <property type="entry name" value="Phospholipase A2 domain"/>
    <property type="match status" value="1"/>
</dbReference>
<feature type="region of interest" description="Disordered" evidence="9">
    <location>
        <begin position="1"/>
        <end position="136"/>
    </location>
</feature>
<dbReference type="GO" id="GO:0016042">
    <property type="term" value="P:lipid catabolic process"/>
    <property type="evidence" value="ECO:0007669"/>
    <property type="project" value="InterPro"/>
</dbReference>
<dbReference type="GO" id="GO:0047498">
    <property type="term" value="F:calcium-dependent phospholipase A2 activity"/>
    <property type="evidence" value="ECO:0007669"/>
    <property type="project" value="TreeGrafter"/>
</dbReference>
<comment type="cofactor">
    <cofactor evidence="5">
        <name>Ca(2+)</name>
        <dbReference type="ChEBI" id="CHEBI:29108"/>
    </cofactor>
    <text evidence="5">Binds 1 Ca(2+) ion per subunit.</text>
</comment>
<feature type="active site" evidence="4">
    <location>
        <position position="269"/>
    </location>
</feature>
<keyword evidence="5 8" id="KW-0106">Calcium</keyword>
<evidence type="ECO:0000259" key="10">
    <source>
        <dbReference type="SMART" id="SM00085"/>
    </source>
</evidence>
<evidence type="ECO:0000256" key="6">
    <source>
        <dbReference type="PIRSR" id="PIRSR601211-3"/>
    </source>
</evidence>
<proteinExistence type="inferred from homology"/>
<dbReference type="InterPro" id="IPR036444">
    <property type="entry name" value="PLipase_A2_dom_sf"/>
</dbReference>
<feature type="compositionally biased region" description="Acidic residues" evidence="9">
    <location>
        <begin position="85"/>
        <end position="98"/>
    </location>
</feature>
<feature type="disulfide bond" evidence="6">
    <location>
        <begin position="205"/>
        <end position="221"/>
    </location>
</feature>
<comment type="catalytic activity">
    <reaction evidence="8">
        <text>a 1,2-diacyl-sn-glycero-3-phosphocholine + H2O = a 1-acyl-sn-glycero-3-phosphocholine + a fatty acid + H(+)</text>
        <dbReference type="Rhea" id="RHEA:15801"/>
        <dbReference type="ChEBI" id="CHEBI:15377"/>
        <dbReference type="ChEBI" id="CHEBI:15378"/>
        <dbReference type="ChEBI" id="CHEBI:28868"/>
        <dbReference type="ChEBI" id="CHEBI:57643"/>
        <dbReference type="ChEBI" id="CHEBI:58168"/>
        <dbReference type="EC" id="3.1.1.4"/>
    </reaction>
</comment>
<name>A0A5C6P2E1_9TELE</name>
<protein>
    <recommendedName>
        <fullName evidence="8">Phospholipase A2</fullName>
        <ecNumber evidence="8">3.1.1.4</ecNumber>
    </recommendedName>
</protein>
<organism evidence="11 12">
    <name type="scientific">Takifugu flavidus</name>
    <name type="common">sansaifugu</name>
    <dbReference type="NCBI Taxonomy" id="433684"/>
    <lineage>
        <taxon>Eukaryota</taxon>
        <taxon>Metazoa</taxon>
        <taxon>Chordata</taxon>
        <taxon>Craniata</taxon>
        <taxon>Vertebrata</taxon>
        <taxon>Euteleostomi</taxon>
        <taxon>Actinopterygii</taxon>
        <taxon>Neopterygii</taxon>
        <taxon>Teleostei</taxon>
        <taxon>Neoteleostei</taxon>
        <taxon>Acanthomorphata</taxon>
        <taxon>Eupercaria</taxon>
        <taxon>Tetraodontiformes</taxon>
        <taxon>Tetradontoidea</taxon>
        <taxon>Tetraodontidae</taxon>
        <taxon>Takifugu</taxon>
    </lineage>
</organism>
<dbReference type="InterPro" id="IPR033113">
    <property type="entry name" value="PLA2_histidine"/>
</dbReference>
<feature type="binding site" evidence="5">
    <location>
        <position position="206"/>
    </location>
    <ligand>
        <name>Ca(2+)</name>
        <dbReference type="ChEBI" id="CHEBI:29108"/>
    </ligand>
</feature>
<dbReference type="GO" id="GO:0005543">
    <property type="term" value="F:phospholipid binding"/>
    <property type="evidence" value="ECO:0007669"/>
    <property type="project" value="TreeGrafter"/>
</dbReference>
<keyword evidence="5" id="KW-0479">Metal-binding</keyword>
<feature type="region of interest" description="Disordered" evidence="9">
    <location>
        <begin position="280"/>
        <end position="306"/>
    </location>
</feature>
<keyword evidence="12" id="KW-1185">Reference proteome</keyword>
<dbReference type="SUPFAM" id="SSF48619">
    <property type="entry name" value="Phospholipase A2, PLA2"/>
    <property type="match status" value="1"/>
</dbReference>
<evidence type="ECO:0000256" key="4">
    <source>
        <dbReference type="PIRSR" id="PIRSR601211-1"/>
    </source>
</evidence>
<keyword evidence="3 6" id="KW-1015">Disulfide bond</keyword>
<keyword evidence="8" id="KW-0378">Hydrolase</keyword>
<comment type="subcellular location">
    <subcellularLocation>
        <location evidence="1 8">Secreted</location>
    </subcellularLocation>
</comment>
<feature type="disulfide bond" evidence="6">
    <location>
        <begin position="236"/>
        <end position="261"/>
    </location>
</feature>
<dbReference type="GO" id="GO:0006644">
    <property type="term" value="P:phospholipid metabolic process"/>
    <property type="evidence" value="ECO:0007669"/>
    <property type="project" value="InterPro"/>
</dbReference>
<sequence>MSRLNDSDVTSSLAPPPPTTPLDGSIDAETDDANASASSHELLRVTTGVEPSTPGPATTSESPVGGAGDPIQPITSAPRSLATPSEEDDDDDDEELELETTALKAGQEQEAVKPTQEVPCVDDSSQQENTDDDDVAQKRTVPSCSLLESVGSSEVQQQSEAKECSDSFTIYGPDGRARRTASLGAMLRCLTGRCPHEYEMYGCYCGRGRGGRPVDQLDRCCFLHRCCWAQISSMGCRSDRKLNALISCDNRKPRCRGSSVCDQLQCACDRTTAELWRRRPSTQGGHASAVAPPPPAAGPGGLPGPASPLGPVRRLLQIMAVMRVLTSRTQNLQLGRPWVLSCS</sequence>
<keyword evidence="8" id="KW-0443">Lipid metabolism</keyword>
<feature type="binding site" evidence="5">
    <location>
        <position position="204"/>
    </location>
    <ligand>
        <name>Ca(2+)</name>
        <dbReference type="ChEBI" id="CHEBI:29108"/>
    </ligand>
</feature>
<evidence type="ECO:0000256" key="5">
    <source>
        <dbReference type="PIRSR" id="PIRSR601211-2"/>
    </source>
</evidence>
<dbReference type="GO" id="GO:0050482">
    <property type="term" value="P:arachidonate secretion"/>
    <property type="evidence" value="ECO:0007669"/>
    <property type="project" value="InterPro"/>
</dbReference>
<keyword evidence="2 8" id="KW-0964">Secreted</keyword>
<accession>A0A5C6P2E1</accession>
<dbReference type="SMART" id="SM00085">
    <property type="entry name" value="PA2c"/>
    <property type="match status" value="1"/>
</dbReference>
<evidence type="ECO:0000313" key="11">
    <source>
        <dbReference type="EMBL" id="TWW73089.1"/>
    </source>
</evidence>
<feature type="disulfide bond" evidence="6">
    <location>
        <begin position="227"/>
        <end position="268"/>
    </location>
</feature>
<dbReference type="PANTHER" id="PTHR11716:SF1">
    <property type="entry name" value="OTOCONIN-90"/>
    <property type="match status" value="1"/>
</dbReference>
<comment type="similarity">
    <text evidence="7">Belongs to the phospholipase A2 family.</text>
</comment>
<dbReference type="PRINTS" id="PR00389">
    <property type="entry name" value="PHPHLIPASEA2"/>
</dbReference>
<evidence type="ECO:0000256" key="7">
    <source>
        <dbReference type="RuleBase" id="RU003654"/>
    </source>
</evidence>
<dbReference type="InterPro" id="IPR001211">
    <property type="entry name" value="PLA2"/>
</dbReference>
<evidence type="ECO:0000313" key="12">
    <source>
        <dbReference type="Proteomes" id="UP000324091"/>
    </source>
</evidence>
<evidence type="ECO:0000256" key="9">
    <source>
        <dbReference type="SAM" id="MobiDB-lite"/>
    </source>
</evidence>
<feature type="domain" description="Phospholipase A2-like central" evidence="10">
    <location>
        <begin position="179"/>
        <end position="287"/>
    </location>
</feature>
<gene>
    <name evidence="11" type="ORF">D4764_15G0004830</name>
</gene>
<feature type="active site" evidence="4">
    <location>
        <position position="224"/>
    </location>
</feature>
<evidence type="ECO:0000256" key="3">
    <source>
        <dbReference type="ARBA" id="ARBA00023157"/>
    </source>
</evidence>